<reference evidence="3" key="1">
    <citation type="submission" date="2017-06" db="EMBL/GenBank/DDBJ databases">
        <authorList>
            <person name="Varghese N."/>
            <person name="Submissions S."/>
        </authorList>
    </citation>
    <scope>NUCLEOTIDE SEQUENCE [LARGE SCALE GENOMIC DNA]</scope>
    <source>
        <strain evidence="3">NKM1</strain>
    </source>
</reference>
<evidence type="ECO:0000313" key="2">
    <source>
        <dbReference type="EMBL" id="SNS45055.1"/>
    </source>
</evidence>
<dbReference type="EMBL" id="FZOQ01000006">
    <property type="protein sequence ID" value="SNS45055.1"/>
    <property type="molecule type" value="Genomic_DNA"/>
</dbReference>
<protein>
    <submittedName>
        <fullName evidence="2">Acetyltransferase (GNAT) domain-containing protein</fullName>
    </submittedName>
</protein>
<dbReference type="Gene3D" id="3.40.630.30">
    <property type="match status" value="1"/>
</dbReference>
<dbReference type="InterPro" id="IPR016181">
    <property type="entry name" value="Acyl_CoA_acyltransferase"/>
</dbReference>
<name>A0A239EK72_9BACT</name>
<sequence length="332" mass="38453">MEHTAKKRIEYTVRAASESDLPAIIELFELSLGAAHGAPTESFWRWKHIDNPFGESPVLLAFDEDKLVGLRAFMRWQWKHQDKVLSAFRAVDTGTHPDYRGKGIFSRLTKGLIADLKESEPPSFIYNTPNDKSKPGYLKMGWQVLGKPNLVGSVAFSYSRFAKERFWAYHRDLQKLDFSGLGNYQVDLKPDLIHVNHSADYYKWRYQSIPELPYGSFVYEAKGQAVLLFFHLKPRKYFYELRICDALWLRGEPNRQQLLKASHKLAGRLGTPFISLMLKGPISRWERIRFRMFSLRQLAPEVTVREVNDSELIALAGNINNWSFTMGDLELF</sequence>
<evidence type="ECO:0000259" key="1">
    <source>
        <dbReference type="PROSITE" id="PS51186"/>
    </source>
</evidence>
<keyword evidence="2" id="KW-0808">Transferase</keyword>
<dbReference type="SUPFAM" id="SSF55729">
    <property type="entry name" value="Acyl-CoA N-acyltransferases (Nat)"/>
    <property type="match status" value="1"/>
</dbReference>
<gene>
    <name evidence="2" type="ORF">SAMN06296052_106220</name>
</gene>
<dbReference type="RefSeq" id="WP_089318862.1">
    <property type="nucleotide sequence ID" value="NZ_FZOQ01000006.1"/>
</dbReference>
<dbReference type="CDD" id="cd04301">
    <property type="entry name" value="NAT_SF"/>
    <property type="match status" value="1"/>
</dbReference>
<dbReference type="Proteomes" id="UP000198432">
    <property type="component" value="Unassembled WGS sequence"/>
</dbReference>
<dbReference type="InterPro" id="IPR000182">
    <property type="entry name" value="GNAT_dom"/>
</dbReference>
<dbReference type="Pfam" id="PF13527">
    <property type="entry name" value="Acetyltransf_9"/>
    <property type="match status" value="1"/>
</dbReference>
<dbReference type="OrthoDB" id="5570877at2"/>
<accession>A0A239EK72</accession>
<evidence type="ECO:0000313" key="3">
    <source>
        <dbReference type="Proteomes" id="UP000198432"/>
    </source>
</evidence>
<dbReference type="PROSITE" id="PS51186">
    <property type="entry name" value="GNAT"/>
    <property type="match status" value="1"/>
</dbReference>
<organism evidence="2 3">
    <name type="scientific">Pontibacter ummariensis</name>
    <dbReference type="NCBI Taxonomy" id="1610492"/>
    <lineage>
        <taxon>Bacteria</taxon>
        <taxon>Pseudomonadati</taxon>
        <taxon>Bacteroidota</taxon>
        <taxon>Cytophagia</taxon>
        <taxon>Cytophagales</taxon>
        <taxon>Hymenobacteraceae</taxon>
        <taxon>Pontibacter</taxon>
    </lineage>
</organism>
<dbReference type="GO" id="GO:0016747">
    <property type="term" value="F:acyltransferase activity, transferring groups other than amino-acyl groups"/>
    <property type="evidence" value="ECO:0007669"/>
    <property type="project" value="InterPro"/>
</dbReference>
<keyword evidence="3" id="KW-1185">Reference proteome</keyword>
<proteinExistence type="predicted"/>
<feature type="domain" description="N-acetyltransferase" evidence="1">
    <location>
        <begin position="11"/>
        <end position="163"/>
    </location>
</feature>
<dbReference type="AlphaFoldDB" id="A0A239EK72"/>